<dbReference type="OrthoDB" id="434126at2759"/>
<dbReference type="InterPro" id="IPR057434">
    <property type="entry name" value="LMF1/2_N"/>
</dbReference>
<evidence type="ECO:0000256" key="6">
    <source>
        <dbReference type="ARBA" id="ARBA00023136"/>
    </source>
</evidence>
<evidence type="ECO:0000256" key="2">
    <source>
        <dbReference type="ARBA" id="ARBA00005512"/>
    </source>
</evidence>
<keyword evidence="6 8" id="KW-0472">Membrane</keyword>
<dbReference type="EMBL" id="CAICTM010000048">
    <property type="protein sequence ID" value="CAB9498897.1"/>
    <property type="molecule type" value="Genomic_DNA"/>
</dbReference>
<comment type="subcellular location">
    <subcellularLocation>
        <location evidence="1">Endoplasmic reticulum membrane</location>
        <topology evidence="1">Multi-pass membrane protein</topology>
    </subcellularLocation>
</comment>
<evidence type="ECO:0000259" key="10">
    <source>
        <dbReference type="Pfam" id="PF25179"/>
    </source>
</evidence>
<dbReference type="InterPro" id="IPR009613">
    <property type="entry name" value="LMF"/>
</dbReference>
<feature type="compositionally biased region" description="Polar residues" evidence="7">
    <location>
        <begin position="28"/>
        <end position="40"/>
    </location>
</feature>
<gene>
    <name evidence="11" type="ORF">SEMRO_48_G028170.1</name>
</gene>
<name>A0A9N8H3X3_9STRA</name>
<evidence type="ECO:0000256" key="5">
    <source>
        <dbReference type="ARBA" id="ARBA00022989"/>
    </source>
</evidence>
<feature type="compositionally biased region" description="Polar residues" evidence="7">
    <location>
        <begin position="8"/>
        <end position="17"/>
    </location>
</feature>
<evidence type="ECO:0000256" key="8">
    <source>
        <dbReference type="SAM" id="Phobius"/>
    </source>
</evidence>
<feature type="domain" description="Lipase maturation factor 1/2 N-terminal" evidence="9">
    <location>
        <begin position="185"/>
        <end position="368"/>
    </location>
</feature>
<dbReference type="AlphaFoldDB" id="A0A9N8H3X3"/>
<evidence type="ECO:0000256" key="4">
    <source>
        <dbReference type="ARBA" id="ARBA00022824"/>
    </source>
</evidence>
<dbReference type="Pfam" id="PF25179">
    <property type="entry name" value="LMF1_C"/>
    <property type="match status" value="1"/>
</dbReference>
<comment type="similarity">
    <text evidence="2">Belongs to the lipase maturation factor family.</text>
</comment>
<keyword evidence="3 8" id="KW-0812">Transmembrane</keyword>
<keyword evidence="5 8" id="KW-1133">Transmembrane helix</keyword>
<evidence type="ECO:0000256" key="3">
    <source>
        <dbReference type="ARBA" id="ARBA00022692"/>
    </source>
</evidence>
<dbReference type="Proteomes" id="UP001153069">
    <property type="component" value="Unassembled WGS sequence"/>
</dbReference>
<keyword evidence="4" id="KW-0256">Endoplasmic reticulum</keyword>
<evidence type="ECO:0000259" key="9">
    <source>
        <dbReference type="Pfam" id="PF06762"/>
    </source>
</evidence>
<keyword evidence="12" id="KW-1185">Reference proteome</keyword>
<protein>
    <submittedName>
        <fullName evidence="11">Lipase maturation factor 1</fullName>
    </submittedName>
</protein>
<organism evidence="11 12">
    <name type="scientific">Seminavis robusta</name>
    <dbReference type="NCBI Taxonomy" id="568900"/>
    <lineage>
        <taxon>Eukaryota</taxon>
        <taxon>Sar</taxon>
        <taxon>Stramenopiles</taxon>
        <taxon>Ochrophyta</taxon>
        <taxon>Bacillariophyta</taxon>
        <taxon>Bacillariophyceae</taxon>
        <taxon>Bacillariophycidae</taxon>
        <taxon>Naviculales</taxon>
        <taxon>Naviculaceae</taxon>
        <taxon>Seminavis</taxon>
    </lineage>
</organism>
<reference evidence="11" key="1">
    <citation type="submission" date="2020-06" db="EMBL/GenBank/DDBJ databases">
        <authorList>
            <consortium name="Plant Systems Biology data submission"/>
        </authorList>
    </citation>
    <scope>NUCLEOTIDE SEQUENCE</scope>
    <source>
        <strain evidence="11">D6</strain>
    </source>
</reference>
<dbReference type="GO" id="GO:0051604">
    <property type="term" value="P:protein maturation"/>
    <property type="evidence" value="ECO:0007669"/>
    <property type="project" value="InterPro"/>
</dbReference>
<feature type="transmembrane region" description="Helical" evidence="8">
    <location>
        <begin position="306"/>
        <end position="324"/>
    </location>
</feature>
<evidence type="ECO:0000256" key="7">
    <source>
        <dbReference type="SAM" id="MobiDB-lite"/>
    </source>
</evidence>
<feature type="domain" description="Lipase maturation factor 1/2 C-terminal" evidence="10">
    <location>
        <begin position="445"/>
        <end position="534"/>
    </location>
</feature>
<feature type="transmembrane region" description="Helical" evidence="8">
    <location>
        <begin position="70"/>
        <end position="88"/>
    </location>
</feature>
<feature type="region of interest" description="Disordered" evidence="7">
    <location>
        <begin position="1"/>
        <end position="41"/>
    </location>
</feature>
<evidence type="ECO:0000256" key="1">
    <source>
        <dbReference type="ARBA" id="ARBA00004477"/>
    </source>
</evidence>
<accession>A0A9N8H3X3</accession>
<dbReference type="PANTHER" id="PTHR14463">
    <property type="entry name" value="LIPASE MATURATION FACTOR"/>
    <property type="match status" value="1"/>
</dbReference>
<sequence length="647" mass="74575">MRRRVLNGNGSAGSITSRARDKDETEDITSNTTARSSGPSSLVGREIVIRKDPIPRNATKNNASFQVTRWAIFRLLGFVYWVAFMSAWNQNLGLMGSDGLEPAHDYWRRFQEHLEFPTAWQGFLEAPSLFWWIPLNDLHLNGVAMVGALLSTLIWTGIHVSWLSWLLLWLLQFTLVTTARHTSFYQYGWESQLLETGFLAIFLCDLPKLQLQLVPNCRLRFHLGLFSTNDTQQANPPSPIILFLFRWLSFRISLGAGLIKIRGASCWTNKTCLYYHFETQPIPSPLSFVFHFLPKAMLSSAVDLDLFVQLYTSWMVLIIPLFGYGRNLLRAAGLVQAGFMINIILSGNFSFLNHLTIVPALACLDDACWPTWMAQRWIVPPASVTIRTTELSSSTQARQYSFPPRWIGDTCLFLLIAYLSQPVISNLLGTQGHQVMNASFDKFHLVNTYGAFGSVGQQRFEPIVSVSQNGHDWHELEFPCKPGRVTRPPCFCAPYHYRLDWNIWFLGFPPHASMLQNRERWMYRLLEKLLEPSSTKSLSSRKNDRLNQPAWWNLLDSTSVEFLRNQQSQSSLRYAKVDMYHYEMAAPLWTILQDYYENFCRSLDTTTSRNDKPKAVYWWKRTYKEPLIDSVKWDPSQNGLVWARGRT</sequence>
<evidence type="ECO:0000313" key="12">
    <source>
        <dbReference type="Proteomes" id="UP001153069"/>
    </source>
</evidence>
<dbReference type="PANTHER" id="PTHR14463:SF10">
    <property type="entry name" value="LIPASE MATURATION FACTOR 1"/>
    <property type="match status" value="1"/>
</dbReference>
<proteinExistence type="inferred from homology"/>
<dbReference type="Pfam" id="PF06762">
    <property type="entry name" value="LMF1"/>
    <property type="match status" value="1"/>
</dbReference>
<dbReference type="InterPro" id="IPR057433">
    <property type="entry name" value="LMF1/2_C"/>
</dbReference>
<dbReference type="GO" id="GO:0005789">
    <property type="term" value="C:endoplasmic reticulum membrane"/>
    <property type="evidence" value="ECO:0007669"/>
    <property type="project" value="UniProtKB-SubCell"/>
</dbReference>
<comment type="caution">
    <text evidence="11">The sequence shown here is derived from an EMBL/GenBank/DDBJ whole genome shotgun (WGS) entry which is preliminary data.</text>
</comment>
<evidence type="ECO:0000313" key="11">
    <source>
        <dbReference type="EMBL" id="CAB9498897.1"/>
    </source>
</evidence>